<keyword evidence="1" id="KW-0645">Protease</keyword>
<proteinExistence type="inferred from homology"/>
<dbReference type="EC" id="3.4.19.12" evidence="1"/>
<dbReference type="InterPro" id="IPR013783">
    <property type="entry name" value="Ig-like_fold"/>
</dbReference>
<dbReference type="GO" id="GO:0004843">
    <property type="term" value="F:cysteine-type deubiquitinase activity"/>
    <property type="evidence" value="ECO:0007669"/>
    <property type="project" value="UniProtKB-UniRule"/>
</dbReference>
<dbReference type="GO" id="GO:0016579">
    <property type="term" value="P:protein deubiquitination"/>
    <property type="evidence" value="ECO:0007669"/>
    <property type="project" value="InterPro"/>
</dbReference>
<dbReference type="InterPro" id="IPR002044">
    <property type="entry name" value="CBM20"/>
</dbReference>
<dbReference type="InterPro" id="IPR028889">
    <property type="entry name" value="USP"/>
</dbReference>
<evidence type="ECO:0000259" key="3">
    <source>
        <dbReference type="PROSITE" id="PS50235"/>
    </source>
</evidence>
<dbReference type="EMBL" id="CDMY01001000">
    <property type="protein sequence ID" value="CEM38811.1"/>
    <property type="molecule type" value="Genomic_DNA"/>
</dbReference>
<comment type="similarity">
    <text evidence="1">Belongs to the peptidase C19 family.</text>
</comment>
<dbReference type="Proteomes" id="UP000041254">
    <property type="component" value="Unassembled WGS sequence"/>
</dbReference>
<dbReference type="Pfam" id="PF00686">
    <property type="entry name" value="CBM_20"/>
    <property type="match status" value="1"/>
</dbReference>
<dbReference type="GO" id="GO:0006508">
    <property type="term" value="P:proteolysis"/>
    <property type="evidence" value="ECO:0007669"/>
    <property type="project" value="UniProtKB-KW"/>
</dbReference>
<evidence type="ECO:0000256" key="2">
    <source>
        <dbReference type="SAM" id="MobiDB-lite"/>
    </source>
</evidence>
<feature type="region of interest" description="Disordered" evidence="2">
    <location>
        <begin position="1"/>
        <end position="24"/>
    </location>
</feature>
<dbReference type="InterPro" id="IPR050164">
    <property type="entry name" value="Peptidase_C19"/>
</dbReference>
<dbReference type="OrthoDB" id="286820at2759"/>
<dbReference type="SUPFAM" id="SSF49452">
    <property type="entry name" value="Starch-binding domain-like"/>
    <property type="match status" value="1"/>
</dbReference>
<dbReference type="SMART" id="SM01065">
    <property type="entry name" value="CBM_2"/>
    <property type="match status" value="1"/>
</dbReference>
<dbReference type="GO" id="GO:0005634">
    <property type="term" value="C:nucleus"/>
    <property type="evidence" value="ECO:0007669"/>
    <property type="project" value="TreeGrafter"/>
</dbReference>
<dbReference type="InterPro" id="IPR018200">
    <property type="entry name" value="USP_CS"/>
</dbReference>
<dbReference type="InParanoid" id="A0A0G4H4U3"/>
<accession>A0A0G4H4U3</accession>
<dbReference type="InterPro" id="IPR013784">
    <property type="entry name" value="Carb-bd-like_fold"/>
</dbReference>
<protein>
    <recommendedName>
        <fullName evidence="1">Ubiquitin carboxyl-terminal hydrolase</fullName>
        <ecNumber evidence="1">3.4.19.12</ecNumber>
    </recommendedName>
</protein>
<evidence type="ECO:0000313" key="6">
    <source>
        <dbReference type="Proteomes" id="UP000041254"/>
    </source>
</evidence>
<evidence type="ECO:0000259" key="4">
    <source>
        <dbReference type="PROSITE" id="PS51166"/>
    </source>
</evidence>
<dbReference type="Gene3D" id="3.90.70.10">
    <property type="entry name" value="Cysteine proteinases"/>
    <property type="match status" value="1"/>
</dbReference>
<evidence type="ECO:0000313" key="5">
    <source>
        <dbReference type="EMBL" id="CEM38811.1"/>
    </source>
</evidence>
<dbReference type="AlphaFoldDB" id="A0A0G4H4U3"/>
<feature type="compositionally biased region" description="Polar residues" evidence="2">
    <location>
        <begin position="752"/>
        <end position="766"/>
    </location>
</feature>
<evidence type="ECO:0000256" key="1">
    <source>
        <dbReference type="RuleBase" id="RU366025"/>
    </source>
</evidence>
<comment type="catalytic activity">
    <reaction evidence="1">
        <text>Thiol-dependent hydrolysis of ester, thioester, amide, peptide and isopeptide bonds formed by the C-terminal Gly of ubiquitin (a 76-residue protein attached to proteins as an intracellular targeting signal).</text>
        <dbReference type="EC" id="3.4.19.12"/>
    </reaction>
</comment>
<keyword evidence="6" id="KW-1185">Reference proteome</keyword>
<keyword evidence="1" id="KW-0378">Hydrolase</keyword>
<dbReference type="InterPro" id="IPR001394">
    <property type="entry name" value="Peptidase_C19_UCH"/>
</dbReference>
<dbReference type="PROSITE" id="PS50235">
    <property type="entry name" value="USP_3"/>
    <property type="match status" value="1"/>
</dbReference>
<keyword evidence="1" id="KW-0788">Thiol protease</keyword>
<reference evidence="5 6" key="1">
    <citation type="submission" date="2014-11" db="EMBL/GenBank/DDBJ databases">
        <authorList>
            <person name="Zhu J."/>
            <person name="Qi W."/>
            <person name="Song R."/>
        </authorList>
    </citation>
    <scope>NUCLEOTIDE SEQUENCE [LARGE SCALE GENOMIC DNA]</scope>
</reference>
<dbReference type="PROSITE" id="PS51166">
    <property type="entry name" value="CBM20"/>
    <property type="match status" value="1"/>
</dbReference>
<dbReference type="PANTHER" id="PTHR24006">
    <property type="entry name" value="UBIQUITIN CARBOXYL-TERMINAL HYDROLASE"/>
    <property type="match status" value="1"/>
</dbReference>
<dbReference type="STRING" id="1169540.A0A0G4H4U3"/>
<dbReference type="PROSITE" id="PS00972">
    <property type="entry name" value="USP_1"/>
    <property type="match status" value="1"/>
</dbReference>
<feature type="domain" description="CBM20" evidence="4">
    <location>
        <begin position="796"/>
        <end position="895"/>
    </location>
</feature>
<dbReference type="Gene3D" id="2.60.40.10">
    <property type="entry name" value="Immunoglobulins"/>
    <property type="match status" value="2"/>
</dbReference>
<dbReference type="Pfam" id="PF00443">
    <property type="entry name" value="UCH"/>
    <property type="match status" value="1"/>
</dbReference>
<feature type="region of interest" description="Disordered" evidence="2">
    <location>
        <begin position="728"/>
        <end position="770"/>
    </location>
</feature>
<dbReference type="CDD" id="cd05467">
    <property type="entry name" value="CBM20"/>
    <property type="match status" value="1"/>
</dbReference>
<dbReference type="PANTHER" id="PTHR24006:SF908">
    <property type="entry name" value="DEUBIQUITINATING APOPTOTIC INHIBITOR, ISOFORM A"/>
    <property type="match status" value="1"/>
</dbReference>
<dbReference type="InterPro" id="IPR038765">
    <property type="entry name" value="Papain-like_cys_pep_sf"/>
</dbReference>
<gene>
    <name evidence="5" type="ORF">Vbra_1897</name>
</gene>
<feature type="compositionally biased region" description="Basic and acidic residues" evidence="2">
    <location>
        <begin position="728"/>
        <end position="748"/>
    </location>
</feature>
<dbReference type="SUPFAM" id="SSF54001">
    <property type="entry name" value="Cysteine proteinases"/>
    <property type="match status" value="1"/>
</dbReference>
<organism evidence="5 6">
    <name type="scientific">Vitrella brassicaformis (strain CCMP3155)</name>
    <dbReference type="NCBI Taxonomy" id="1169540"/>
    <lineage>
        <taxon>Eukaryota</taxon>
        <taxon>Sar</taxon>
        <taxon>Alveolata</taxon>
        <taxon>Colpodellida</taxon>
        <taxon>Vitrellaceae</taxon>
        <taxon>Vitrella</taxon>
    </lineage>
</organism>
<dbReference type="VEuPathDB" id="CryptoDB:Vbra_1897"/>
<dbReference type="GO" id="GO:2001070">
    <property type="term" value="F:starch binding"/>
    <property type="evidence" value="ECO:0007669"/>
    <property type="project" value="InterPro"/>
</dbReference>
<dbReference type="PROSITE" id="PS00973">
    <property type="entry name" value="USP_2"/>
    <property type="match status" value="1"/>
</dbReference>
<sequence length="898" mass="102219">MASSERRSQAPLAPRATTTVTEHRRERRDRVYNMTLDQFPALEALSESLSKRQVRRLSLEVCRSPADSGLPVQMETPPLTSWRWRPLLALALRLMDSIAVFRGWSTRQKLKSDKAAAPLVEDIKLARKRAAIGVQRNFKRWLVHKPLKTRETHIYFLWRGAWKGANIEPGQRVEISGDFTAPNVWSEWKLMRWCRVLRAYVFELPYASPDGRGPGNYHFKFTVDGKETVDRQTVGSEKKEGEICMSIWTVDGKRISRRVKRHYLETIRVATRDAEGRECNVISVPERSSTAVALPPSQSAKSTLSTTLSMQSTRPSLTMQLTQPSLTEDNSLNYSSTALVTLSKAAIAFYKAGHFSYRPLWEPPPPHEYECIEAKFPELQICGVRNHGSMCYLSSFVQCLRLTDLSSSNVLHFKLEKKGGKKSQEAFNPNLLDAVKTLIAEFLITERSYLDPSDMLKTLPVFYAIGRQQDATEAGRYIFEALGGHAKVPFSPFRGVFGGRVVTKTKCKECGRISERPEKIYDLGLAVPTEKAYKKMSEKGRKRLSVQKLLEDCMRVEEMSGNNAYACSKCLKKQPATKWLEILHPPKHLFLCLNRFAWDRTDGRSKKQKTPVFIDKTLVLNDGFLYDLYATIIHTGPTSTSGHYYTIGRRSEGSAQRHNEWYCFDDSRVTPVPHTVIDKIASSTEKDDRPYVLFYRCRTASVSPVPAIPRGLYDKARAKEEAAIKEMTEAGRQQHEKEKHDRTEEAKKLRLSQEQASDAEPSQSLDNPHDIEDRVYEAAIRQAMRREAMRRADVPHEGPLKGSVDFTINYMTRPGQNLYIVGSIEELGEWDPARAAPMRWTPGHNWTCCLDLPQGPIEYKFLVKEGDGVEWEFGGNHKLDVLEEEDTELLDWWGQGGG</sequence>
<name>A0A0G4H4U3_VITBC</name>
<keyword evidence="1" id="KW-0833">Ubl conjugation pathway</keyword>
<dbReference type="GO" id="GO:0005829">
    <property type="term" value="C:cytosol"/>
    <property type="evidence" value="ECO:0007669"/>
    <property type="project" value="TreeGrafter"/>
</dbReference>
<feature type="domain" description="USP" evidence="3">
    <location>
        <begin position="382"/>
        <end position="698"/>
    </location>
</feature>